<organism evidence="1 2">
    <name type="scientific">Thelohanellus kitauei</name>
    <name type="common">Myxosporean</name>
    <dbReference type="NCBI Taxonomy" id="669202"/>
    <lineage>
        <taxon>Eukaryota</taxon>
        <taxon>Metazoa</taxon>
        <taxon>Cnidaria</taxon>
        <taxon>Myxozoa</taxon>
        <taxon>Myxosporea</taxon>
        <taxon>Bivalvulida</taxon>
        <taxon>Platysporina</taxon>
        <taxon>Myxobolidae</taxon>
        <taxon>Thelohanellus</taxon>
    </lineage>
</organism>
<evidence type="ECO:0000313" key="2">
    <source>
        <dbReference type="Proteomes" id="UP000031668"/>
    </source>
</evidence>
<gene>
    <name evidence="1" type="ORF">RF11_13553</name>
</gene>
<keyword evidence="2" id="KW-1185">Reference proteome</keyword>
<sequence>MNISFDFGLDAVAQVDAIDDIGILKGWDSIKKKSKLVLCMPLEWRSVLHQTVKEKYPKFESTEMEYQAYRELAIEILYHRGIQALSLASIISKVPSRSENLKIFY</sequence>
<name>A0A0C2MXN4_THEKT</name>
<dbReference type="EMBL" id="JWZT01002662">
    <property type="protein sequence ID" value="KII68940.1"/>
    <property type="molecule type" value="Genomic_DNA"/>
</dbReference>
<comment type="caution">
    <text evidence="1">The sequence shown here is derived from an EMBL/GenBank/DDBJ whole genome shotgun (WGS) entry which is preliminary data.</text>
</comment>
<proteinExistence type="predicted"/>
<dbReference type="AlphaFoldDB" id="A0A0C2MXN4"/>
<reference evidence="1 2" key="1">
    <citation type="journal article" date="2014" name="Genome Biol. Evol.">
        <title>The genome of the myxosporean Thelohanellus kitauei shows adaptations to nutrient acquisition within its fish host.</title>
        <authorList>
            <person name="Yang Y."/>
            <person name="Xiong J."/>
            <person name="Zhou Z."/>
            <person name="Huo F."/>
            <person name="Miao W."/>
            <person name="Ran C."/>
            <person name="Liu Y."/>
            <person name="Zhang J."/>
            <person name="Feng J."/>
            <person name="Wang M."/>
            <person name="Wang M."/>
            <person name="Wang L."/>
            <person name="Yao B."/>
        </authorList>
    </citation>
    <scope>NUCLEOTIDE SEQUENCE [LARGE SCALE GENOMIC DNA]</scope>
    <source>
        <strain evidence="1">Wuqing</strain>
    </source>
</reference>
<protein>
    <submittedName>
        <fullName evidence="1">Uncharacterized protein</fullName>
    </submittedName>
</protein>
<dbReference type="Proteomes" id="UP000031668">
    <property type="component" value="Unassembled WGS sequence"/>
</dbReference>
<evidence type="ECO:0000313" key="1">
    <source>
        <dbReference type="EMBL" id="KII68940.1"/>
    </source>
</evidence>
<accession>A0A0C2MXN4</accession>